<name>A0A517W228_9PLAN</name>
<feature type="signal peptide" evidence="1">
    <location>
        <begin position="1"/>
        <end position="20"/>
    </location>
</feature>
<evidence type="ECO:0000256" key="1">
    <source>
        <dbReference type="SAM" id="SignalP"/>
    </source>
</evidence>
<keyword evidence="1" id="KW-0732">Signal</keyword>
<proteinExistence type="predicted"/>
<sequence precursor="true">MFRVLCMLLMLFPIMLSVYSCSSGSDIEIGKPTEISEPVPLSLEEWNAITNATEKYDVDTLERLRKSDPALKSEKAWKKFMGEVVGPQMAKDKPIKEPI</sequence>
<dbReference type="PROSITE" id="PS51257">
    <property type="entry name" value="PROKAR_LIPOPROTEIN"/>
    <property type="match status" value="1"/>
</dbReference>
<dbReference type="AlphaFoldDB" id="A0A517W228"/>
<evidence type="ECO:0000313" key="3">
    <source>
        <dbReference type="Proteomes" id="UP000318704"/>
    </source>
</evidence>
<dbReference type="Proteomes" id="UP000318704">
    <property type="component" value="Chromosome"/>
</dbReference>
<dbReference type="EMBL" id="CP037920">
    <property type="protein sequence ID" value="QDT99308.1"/>
    <property type="molecule type" value="Genomic_DNA"/>
</dbReference>
<evidence type="ECO:0000313" key="2">
    <source>
        <dbReference type="EMBL" id="QDT99308.1"/>
    </source>
</evidence>
<reference evidence="2 3" key="1">
    <citation type="submission" date="2019-03" db="EMBL/GenBank/DDBJ databases">
        <title>Deep-cultivation of Planctomycetes and their phenomic and genomic characterization uncovers novel biology.</title>
        <authorList>
            <person name="Wiegand S."/>
            <person name="Jogler M."/>
            <person name="Boedeker C."/>
            <person name="Pinto D."/>
            <person name="Vollmers J."/>
            <person name="Rivas-Marin E."/>
            <person name="Kohn T."/>
            <person name="Peeters S.H."/>
            <person name="Heuer A."/>
            <person name="Rast P."/>
            <person name="Oberbeckmann S."/>
            <person name="Bunk B."/>
            <person name="Jeske O."/>
            <person name="Meyerdierks A."/>
            <person name="Storesund J.E."/>
            <person name="Kallscheuer N."/>
            <person name="Luecker S."/>
            <person name="Lage O.M."/>
            <person name="Pohl T."/>
            <person name="Merkel B.J."/>
            <person name="Hornburger P."/>
            <person name="Mueller R.-W."/>
            <person name="Bruemmer F."/>
            <person name="Labrenz M."/>
            <person name="Spormann A.M."/>
            <person name="Op den Camp H."/>
            <person name="Overmann J."/>
            <person name="Amann R."/>
            <person name="Jetten M.S.M."/>
            <person name="Mascher T."/>
            <person name="Medema M.H."/>
            <person name="Devos D.P."/>
            <person name="Kaster A.-K."/>
            <person name="Ovreas L."/>
            <person name="Rohde M."/>
            <person name="Galperin M.Y."/>
            <person name="Jogler C."/>
        </authorList>
    </citation>
    <scope>NUCLEOTIDE SEQUENCE [LARGE SCALE GENOMIC DNA]</scope>
    <source>
        <strain evidence="2 3">V144</strain>
    </source>
</reference>
<dbReference type="RefSeq" id="WP_144988691.1">
    <property type="nucleotide sequence ID" value="NZ_CP037920.1"/>
</dbReference>
<accession>A0A517W228</accession>
<dbReference type="KEGG" id="gaw:V144x_48190"/>
<protein>
    <submittedName>
        <fullName evidence="2">Uncharacterized protein</fullName>
    </submittedName>
</protein>
<feature type="chain" id="PRO_5021698906" evidence="1">
    <location>
        <begin position="21"/>
        <end position="99"/>
    </location>
</feature>
<gene>
    <name evidence="2" type="ORF">V144x_48190</name>
</gene>
<organism evidence="2 3">
    <name type="scientific">Gimesia aquarii</name>
    <dbReference type="NCBI Taxonomy" id="2527964"/>
    <lineage>
        <taxon>Bacteria</taxon>
        <taxon>Pseudomonadati</taxon>
        <taxon>Planctomycetota</taxon>
        <taxon>Planctomycetia</taxon>
        <taxon>Planctomycetales</taxon>
        <taxon>Planctomycetaceae</taxon>
        <taxon>Gimesia</taxon>
    </lineage>
</organism>